<gene>
    <name evidence="2" type="ORF">PARMNEM_LOCUS6159</name>
</gene>
<name>A0AAV1KPR6_9NEOP</name>
<keyword evidence="3" id="KW-1185">Reference proteome</keyword>
<sequence>MKLELNEANEQITQFKTYIDNLKASQTQSLFSELVQCDTSRMLQQSATIDLTGDDSSTSENTVRINCSKTKLKNLLGTENGFVTRSERFRDFGTEHEGGGALTSLDETSPT</sequence>
<evidence type="ECO:0000256" key="1">
    <source>
        <dbReference type="SAM" id="MobiDB-lite"/>
    </source>
</evidence>
<comment type="caution">
    <text evidence="2">The sequence shown here is derived from an EMBL/GenBank/DDBJ whole genome shotgun (WGS) entry which is preliminary data.</text>
</comment>
<accession>A0AAV1KPR6</accession>
<feature type="region of interest" description="Disordered" evidence="1">
    <location>
        <begin position="90"/>
        <end position="111"/>
    </location>
</feature>
<dbReference type="Proteomes" id="UP001314205">
    <property type="component" value="Unassembled WGS sequence"/>
</dbReference>
<dbReference type="EMBL" id="CAVLGL010000076">
    <property type="protein sequence ID" value="CAK1585013.1"/>
    <property type="molecule type" value="Genomic_DNA"/>
</dbReference>
<reference evidence="2 3" key="1">
    <citation type="submission" date="2023-11" db="EMBL/GenBank/DDBJ databases">
        <authorList>
            <person name="Hedman E."/>
            <person name="Englund M."/>
            <person name="Stromberg M."/>
            <person name="Nyberg Akerstrom W."/>
            <person name="Nylinder S."/>
            <person name="Jareborg N."/>
            <person name="Kallberg Y."/>
            <person name="Kronander E."/>
        </authorList>
    </citation>
    <scope>NUCLEOTIDE SEQUENCE [LARGE SCALE GENOMIC DNA]</scope>
</reference>
<evidence type="ECO:0000313" key="3">
    <source>
        <dbReference type="Proteomes" id="UP001314205"/>
    </source>
</evidence>
<protein>
    <submittedName>
        <fullName evidence="2">Uncharacterized protein</fullName>
    </submittedName>
</protein>
<organism evidence="2 3">
    <name type="scientific">Parnassius mnemosyne</name>
    <name type="common">clouded apollo</name>
    <dbReference type="NCBI Taxonomy" id="213953"/>
    <lineage>
        <taxon>Eukaryota</taxon>
        <taxon>Metazoa</taxon>
        <taxon>Ecdysozoa</taxon>
        <taxon>Arthropoda</taxon>
        <taxon>Hexapoda</taxon>
        <taxon>Insecta</taxon>
        <taxon>Pterygota</taxon>
        <taxon>Neoptera</taxon>
        <taxon>Endopterygota</taxon>
        <taxon>Lepidoptera</taxon>
        <taxon>Glossata</taxon>
        <taxon>Ditrysia</taxon>
        <taxon>Papilionoidea</taxon>
        <taxon>Papilionidae</taxon>
        <taxon>Parnassiinae</taxon>
        <taxon>Parnassini</taxon>
        <taxon>Parnassius</taxon>
        <taxon>Driopa</taxon>
    </lineage>
</organism>
<evidence type="ECO:0000313" key="2">
    <source>
        <dbReference type="EMBL" id="CAK1585013.1"/>
    </source>
</evidence>
<dbReference type="AlphaFoldDB" id="A0AAV1KPR6"/>
<proteinExistence type="predicted"/>